<feature type="transmembrane region" description="Helical" evidence="5">
    <location>
        <begin position="118"/>
        <end position="136"/>
    </location>
</feature>
<keyword evidence="2 5" id="KW-0812">Transmembrane</keyword>
<feature type="transmembrane region" description="Helical" evidence="5">
    <location>
        <begin position="156"/>
        <end position="177"/>
    </location>
</feature>
<dbReference type="InterPro" id="IPR022764">
    <property type="entry name" value="Peptidase_S54_rhomboid_dom"/>
</dbReference>
<proteinExistence type="predicted"/>
<evidence type="ECO:0000313" key="8">
    <source>
        <dbReference type="Proteomes" id="UP000501130"/>
    </source>
</evidence>
<feature type="domain" description="Peptidase S54 rhomboid" evidence="6">
    <location>
        <begin position="31"/>
        <end position="172"/>
    </location>
</feature>
<evidence type="ECO:0000256" key="1">
    <source>
        <dbReference type="ARBA" id="ARBA00004141"/>
    </source>
</evidence>
<keyword evidence="8" id="KW-1185">Reference proteome</keyword>
<dbReference type="Gene3D" id="1.20.1540.10">
    <property type="entry name" value="Rhomboid-like"/>
    <property type="match status" value="1"/>
</dbReference>
<dbReference type="RefSeq" id="WP_171100240.1">
    <property type="nucleotide sequence ID" value="NZ_CP053084.1"/>
</dbReference>
<evidence type="ECO:0000256" key="2">
    <source>
        <dbReference type="ARBA" id="ARBA00022692"/>
    </source>
</evidence>
<dbReference type="GO" id="GO:0008233">
    <property type="term" value="F:peptidase activity"/>
    <property type="evidence" value="ECO:0007669"/>
    <property type="project" value="UniProtKB-KW"/>
</dbReference>
<evidence type="ECO:0000256" key="5">
    <source>
        <dbReference type="SAM" id="Phobius"/>
    </source>
</evidence>
<keyword evidence="3 5" id="KW-1133">Transmembrane helix</keyword>
<dbReference type="Pfam" id="PF01694">
    <property type="entry name" value="Rhomboid"/>
    <property type="match status" value="1"/>
</dbReference>
<name>A0ABX6N7E0_9BURK</name>
<evidence type="ECO:0000313" key="7">
    <source>
        <dbReference type="EMBL" id="QJR30310.1"/>
    </source>
</evidence>
<reference evidence="7 8" key="1">
    <citation type="submission" date="2020-05" db="EMBL/GenBank/DDBJ databases">
        <title>Compete genome of Limnobacter sp. SAORIC-580.</title>
        <authorList>
            <person name="Song J."/>
            <person name="Cho J.-C."/>
        </authorList>
    </citation>
    <scope>NUCLEOTIDE SEQUENCE [LARGE SCALE GENOMIC DNA]</scope>
    <source>
        <strain evidence="7 8">SAORIC-580</strain>
    </source>
</reference>
<feature type="transmembrane region" description="Helical" evidence="5">
    <location>
        <begin position="67"/>
        <end position="84"/>
    </location>
</feature>
<sequence length="184" mass="20408">MIGILAIAGQVFGPDFARQGLDLIDSFFIYILIAQFTHLGWVHLGLNLGGLAIVAWGFSNQRSQREWLWVQLLSLVWLAFYLTWIEPVQWYCGLSGALHFQFTACLLLALHRTPSKPALGWPLWVLAAGLIAKLILEWNSGHTTDALVGGPIAFEAHRGGALGGLLFGLAIISRSWWLKQNPTF</sequence>
<gene>
    <name evidence="7" type="ORF">HKT17_11665</name>
</gene>
<evidence type="ECO:0000259" key="6">
    <source>
        <dbReference type="Pfam" id="PF01694"/>
    </source>
</evidence>
<organism evidence="7 8">
    <name type="scientific">Limnobacter profundi</name>
    <dbReference type="NCBI Taxonomy" id="2732163"/>
    <lineage>
        <taxon>Bacteria</taxon>
        <taxon>Pseudomonadati</taxon>
        <taxon>Pseudomonadota</taxon>
        <taxon>Betaproteobacteria</taxon>
        <taxon>Burkholderiales</taxon>
        <taxon>Burkholderiaceae</taxon>
        <taxon>Limnobacter</taxon>
    </lineage>
</organism>
<evidence type="ECO:0000256" key="4">
    <source>
        <dbReference type="ARBA" id="ARBA00023136"/>
    </source>
</evidence>
<dbReference type="InterPro" id="IPR035952">
    <property type="entry name" value="Rhomboid-like_sf"/>
</dbReference>
<evidence type="ECO:0000256" key="3">
    <source>
        <dbReference type="ARBA" id="ARBA00022989"/>
    </source>
</evidence>
<keyword evidence="4 5" id="KW-0472">Membrane</keyword>
<keyword evidence="7" id="KW-0378">Hydrolase</keyword>
<dbReference type="SUPFAM" id="SSF144091">
    <property type="entry name" value="Rhomboid-like"/>
    <property type="match status" value="1"/>
</dbReference>
<feature type="transmembrane region" description="Helical" evidence="5">
    <location>
        <begin position="27"/>
        <end position="55"/>
    </location>
</feature>
<comment type="subcellular location">
    <subcellularLocation>
        <location evidence="1">Membrane</location>
        <topology evidence="1">Multi-pass membrane protein</topology>
    </subcellularLocation>
</comment>
<keyword evidence="7" id="KW-0645">Protease</keyword>
<accession>A0ABX6N7E0</accession>
<dbReference type="Proteomes" id="UP000501130">
    <property type="component" value="Chromosome"/>
</dbReference>
<dbReference type="EMBL" id="CP053084">
    <property type="protein sequence ID" value="QJR30310.1"/>
    <property type="molecule type" value="Genomic_DNA"/>
</dbReference>
<feature type="transmembrane region" description="Helical" evidence="5">
    <location>
        <begin position="90"/>
        <end position="111"/>
    </location>
</feature>
<dbReference type="GO" id="GO:0006508">
    <property type="term" value="P:proteolysis"/>
    <property type="evidence" value="ECO:0007669"/>
    <property type="project" value="UniProtKB-KW"/>
</dbReference>
<protein>
    <submittedName>
        <fullName evidence="7">Rhomboid family intramembrane serine protease</fullName>
    </submittedName>
</protein>